<sequence>MSRRIEGSRFDVSNVDAVSPHARANRGQQVERRRLNPVEQKTNNANGSGEAPGIESGALLFEAGPSGTPINDVLVQYVRPRVPDPAILRRAASILENCISELLPRLEGGEQLRSMADALMRDEIDRHLEILKKLHGGTDI</sequence>
<feature type="region of interest" description="Disordered" evidence="1">
    <location>
        <begin position="16"/>
        <end position="55"/>
    </location>
</feature>
<proteinExistence type="predicted"/>
<name>H0I062_9HYPH</name>
<protein>
    <submittedName>
        <fullName evidence="2">Uncharacterized protein</fullName>
    </submittedName>
</protein>
<dbReference type="OrthoDB" id="8444978at2"/>
<evidence type="ECO:0000313" key="2">
    <source>
        <dbReference type="EMBL" id="EHK53608.1"/>
    </source>
</evidence>
<dbReference type="AlphaFoldDB" id="H0I062"/>
<keyword evidence="3" id="KW-1185">Reference proteome</keyword>
<evidence type="ECO:0000313" key="3">
    <source>
        <dbReference type="Proteomes" id="UP000003250"/>
    </source>
</evidence>
<organism evidence="2 3">
    <name type="scientific">Mesorhizobium alhagi CCNWXJ12-2</name>
    <dbReference type="NCBI Taxonomy" id="1107882"/>
    <lineage>
        <taxon>Bacteria</taxon>
        <taxon>Pseudomonadati</taxon>
        <taxon>Pseudomonadota</taxon>
        <taxon>Alphaproteobacteria</taxon>
        <taxon>Hyphomicrobiales</taxon>
        <taxon>Phyllobacteriaceae</taxon>
        <taxon>Allomesorhizobium</taxon>
    </lineage>
</organism>
<dbReference type="Proteomes" id="UP000003250">
    <property type="component" value="Unassembled WGS sequence"/>
</dbReference>
<reference evidence="2 3" key="1">
    <citation type="journal article" date="2012" name="J. Bacteriol.">
        <title>Draft Genome Sequence of Mesorhizobium alhagi CCNWXJ12-2T, a Novel Salt-Resistant Species Isolated from the Desert of Northwestern China.</title>
        <authorList>
            <person name="Zhou M."/>
            <person name="Chen W."/>
            <person name="Chen H."/>
            <person name="Wei G."/>
        </authorList>
    </citation>
    <scope>NUCLEOTIDE SEQUENCE [LARGE SCALE GENOMIC DNA]</scope>
    <source>
        <strain evidence="2 3">CCNWXJ12-2</strain>
    </source>
</reference>
<gene>
    <name evidence="2" type="ORF">MAXJ12_29245</name>
</gene>
<accession>H0I062</accession>
<dbReference type="RefSeq" id="WP_008839419.1">
    <property type="nucleotide sequence ID" value="NZ_AHAM01000262.1"/>
</dbReference>
<evidence type="ECO:0000256" key="1">
    <source>
        <dbReference type="SAM" id="MobiDB-lite"/>
    </source>
</evidence>
<dbReference type="EMBL" id="AHAM01000262">
    <property type="protein sequence ID" value="EHK53608.1"/>
    <property type="molecule type" value="Genomic_DNA"/>
</dbReference>
<dbReference type="PATRIC" id="fig|1107882.3.peg.5664"/>